<reference evidence="1 2" key="1">
    <citation type="submission" date="2019-05" db="EMBL/GenBank/DDBJ databases">
        <title>Another draft genome of Portunus trituberculatus and its Hox gene families provides insights of decapod evolution.</title>
        <authorList>
            <person name="Jeong J.-H."/>
            <person name="Song I."/>
            <person name="Kim S."/>
            <person name="Choi T."/>
            <person name="Kim D."/>
            <person name="Ryu S."/>
            <person name="Kim W."/>
        </authorList>
    </citation>
    <scope>NUCLEOTIDE SEQUENCE [LARGE SCALE GENOMIC DNA]</scope>
    <source>
        <tissue evidence="1">Muscle</tissue>
    </source>
</reference>
<dbReference type="AlphaFoldDB" id="A0A5B7HCX6"/>
<gene>
    <name evidence="1" type="ORF">E2C01_060723</name>
</gene>
<protein>
    <submittedName>
        <fullName evidence="1">Uncharacterized protein</fullName>
    </submittedName>
</protein>
<comment type="caution">
    <text evidence="1">The sequence shown here is derived from an EMBL/GenBank/DDBJ whole genome shotgun (WGS) entry which is preliminary data.</text>
</comment>
<accession>A0A5B7HCX6</accession>
<sequence>MCFMSVGDEGKATNYNWREQQLLCYQCVVMSGGNGTTGQYKGTYILVENQHGCNSSCEGIHGQELLYQYLR</sequence>
<evidence type="ECO:0000313" key="1">
    <source>
        <dbReference type="EMBL" id="MPC66574.1"/>
    </source>
</evidence>
<name>A0A5B7HCX6_PORTR</name>
<evidence type="ECO:0000313" key="2">
    <source>
        <dbReference type="Proteomes" id="UP000324222"/>
    </source>
</evidence>
<keyword evidence="2" id="KW-1185">Reference proteome</keyword>
<dbReference type="Proteomes" id="UP000324222">
    <property type="component" value="Unassembled WGS sequence"/>
</dbReference>
<proteinExistence type="predicted"/>
<dbReference type="EMBL" id="VSRR010024951">
    <property type="protein sequence ID" value="MPC66574.1"/>
    <property type="molecule type" value="Genomic_DNA"/>
</dbReference>
<organism evidence="1 2">
    <name type="scientific">Portunus trituberculatus</name>
    <name type="common">Swimming crab</name>
    <name type="synonym">Neptunus trituberculatus</name>
    <dbReference type="NCBI Taxonomy" id="210409"/>
    <lineage>
        <taxon>Eukaryota</taxon>
        <taxon>Metazoa</taxon>
        <taxon>Ecdysozoa</taxon>
        <taxon>Arthropoda</taxon>
        <taxon>Crustacea</taxon>
        <taxon>Multicrustacea</taxon>
        <taxon>Malacostraca</taxon>
        <taxon>Eumalacostraca</taxon>
        <taxon>Eucarida</taxon>
        <taxon>Decapoda</taxon>
        <taxon>Pleocyemata</taxon>
        <taxon>Brachyura</taxon>
        <taxon>Eubrachyura</taxon>
        <taxon>Portunoidea</taxon>
        <taxon>Portunidae</taxon>
        <taxon>Portuninae</taxon>
        <taxon>Portunus</taxon>
    </lineage>
</organism>